<dbReference type="GO" id="GO:0051536">
    <property type="term" value="F:iron-sulfur cluster binding"/>
    <property type="evidence" value="ECO:0007669"/>
    <property type="project" value="UniProtKB-KW"/>
</dbReference>
<evidence type="ECO:0000259" key="4">
    <source>
        <dbReference type="PROSITE" id="PS51379"/>
    </source>
</evidence>
<dbReference type="STRING" id="29364.SAMN04487772_103175"/>
<protein>
    <submittedName>
        <fullName evidence="5">Coenzyme F420-reducing hydrogenase, beta subunit</fullName>
    </submittedName>
</protein>
<evidence type="ECO:0000256" key="2">
    <source>
        <dbReference type="ARBA" id="ARBA00023004"/>
    </source>
</evidence>
<dbReference type="InterPro" id="IPR007525">
    <property type="entry name" value="FrhB_FdhB_C"/>
</dbReference>
<dbReference type="InterPro" id="IPR017896">
    <property type="entry name" value="4Fe4S_Fe-S-bd"/>
</dbReference>
<dbReference type="SUPFAM" id="SSF54862">
    <property type="entry name" value="4Fe-4S ferredoxins"/>
    <property type="match status" value="1"/>
</dbReference>
<evidence type="ECO:0000256" key="3">
    <source>
        <dbReference type="ARBA" id="ARBA00023014"/>
    </source>
</evidence>
<dbReference type="EMBL" id="FOHN01000003">
    <property type="protein sequence ID" value="SES80168.1"/>
    <property type="molecule type" value="Genomic_DNA"/>
</dbReference>
<accession>A0A1H9ZEZ6</accession>
<evidence type="ECO:0000256" key="1">
    <source>
        <dbReference type="ARBA" id="ARBA00022723"/>
    </source>
</evidence>
<evidence type="ECO:0000313" key="5">
    <source>
        <dbReference type="EMBL" id="SES80168.1"/>
    </source>
</evidence>
<dbReference type="Proteomes" id="UP000199800">
    <property type="component" value="Unassembled WGS sequence"/>
</dbReference>
<dbReference type="GO" id="GO:0046872">
    <property type="term" value="F:metal ion binding"/>
    <property type="evidence" value="ECO:0007669"/>
    <property type="project" value="UniProtKB-KW"/>
</dbReference>
<keyword evidence="2" id="KW-0408">Iron</keyword>
<dbReference type="RefSeq" id="WP_177180599.1">
    <property type="nucleotide sequence ID" value="NZ_FOHN01000003.1"/>
</dbReference>
<proteinExistence type="predicted"/>
<dbReference type="InterPro" id="IPR017900">
    <property type="entry name" value="4Fe4S_Fe_S_CS"/>
</dbReference>
<dbReference type="PROSITE" id="PS00198">
    <property type="entry name" value="4FE4S_FER_1"/>
    <property type="match status" value="1"/>
</dbReference>
<sequence>MMKVNLVTSLDRKDVLECLRLWSLQRTLAKRDLEVQILDIEEKTNMGRSEAEAFGELFPNYKRIASRQELEEALEEESLVFVTGVKAWKSRHAGAAKKALMLKGIDIEKYAYNVGMDSSEYGLIEKGPIKKLIQEFKSISVSKPEDQKYLAGLYVKEIPLLCDNTLLLRTNEYNLILKKYNSIRDYILLDTRKKDPKLIELAKKVKRDTGLRVITLDGGFALKHGFQGETIKTSQKFLGVVKGAKYVITDNERSVMFSMIYKRPFLYVNENAEGQEWLAKLLKDVKLKGNMLANADEYQGIEQFKLYNGYALHKRLSEQKKGAYAHLDMLTGVEPKKDEFVDAPTDILKKDCCGCYACAEVCPVTAIQMTPDKRGHYFPVVDKDTCISCGLCKKSCVIQQPRLAGKEETYPKAIAAYHKELDTRKGSTSGAMFPGFARHIIEDKHGYVAGAKYDEDMNVVSDVANTMEGVKAFYGSKYCKSLLDGSYKRIKELLDQGEYVLFSGLPCECSALRAFLRKDYEKLFICEIICHAGPSAKVFKAYVKYLEDKFGSKVTNVTFRQKKNGWQAHQTSMVVEFQDREPLRVVNRSNNYYRIFANDYIARESCTSCRFTYLNRAGDVTIGDFWGIQEIHPEMYDNQGASFVLINNKRGQELWDMAKDEFIWIDSSVEKIFKKNHREPISYKMDSDEFFHRMEKGEDINQLLEEFNDLKK</sequence>
<dbReference type="PROSITE" id="PS51379">
    <property type="entry name" value="4FE4S_FER_2"/>
    <property type="match status" value="2"/>
</dbReference>
<dbReference type="AlphaFoldDB" id="A0A1H9ZEZ6"/>
<feature type="domain" description="4Fe-4S ferredoxin-type" evidence="4">
    <location>
        <begin position="343"/>
        <end position="372"/>
    </location>
</feature>
<dbReference type="InterPro" id="IPR052977">
    <property type="entry name" value="Polyferredoxin-like_ET"/>
</dbReference>
<dbReference type="Pfam" id="PF04432">
    <property type="entry name" value="FrhB_FdhB_C"/>
    <property type="match status" value="1"/>
</dbReference>
<evidence type="ECO:0000313" key="6">
    <source>
        <dbReference type="Proteomes" id="UP000199800"/>
    </source>
</evidence>
<name>A0A1H9ZEZ6_9FIRM</name>
<keyword evidence="1" id="KW-0479">Metal-binding</keyword>
<reference evidence="5 6" key="1">
    <citation type="submission" date="2016-10" db="EMBL/GenBank/DDBJ databases">
        <authorList>
            <person name="de Groot N.N."/>
        </authorList>
    </citation>
    <scope>NUCLEOTIDE SEQUENCE [LARGE SCALE GENOMIC DNA]</scope>
    <source>
        <strain evidence="5 6">DSM 1801</strain>
    </source>
</reference>
<organism evidence="5 6">
    <name type="scientific">[Clostridium] polysaccharolyticum</name>
    <dbReference type="NCBI Taxonomy" id="29364"/>
    <lineage>
        <taxon>Bacteria</taxon>
        <taxon>Bacillati</taxon>
        <taxon>Bacillota</taxon>
        <taxon>Clostridia</taxon>
        <taxon>Lachnospirales</taxon>
        <taxon>Lachnospiraceae</taxon>
    </lineage>
</organism>
<feature type="domain" description="4Fe-4S ferredoxin-type" evidence="4">
    <location>
        <begin position="377"/>
        <end position="406"/>
    </location>
</feature>
<dbReference type="PANTHER" id="PTHR43193">
    <property type="match status" value="1"/>
</dbReference>
<keyword evidence="3" id="KW-0411">Iron-sulfur</keyword>
<dbReference type="PANTHER" id="PTHR43193:SF2">
    <property type="entry name" value="POLYFERREDOXIN PROTEIN FWDF"/>
    <property type="match status" value="1"/>
</dbReference>
<keyword evidence="6" id="KW-1185">Reference proteome</keyword>
<dbReference type="Gene3D" id="3.30.70.20">
    <property type="match status" value="1"/>
</dbReference>
<gene>
    <name evidence="5" type="ORF">SAMN04487772_103175</name>
</gene>